<evidence type="ECO:0000256" key="7">
    <source>
        <dbReference type="ARBA" id="ARBA00022840"/>
    </source>
</evidence>
<keyword evidence="7 11" id="KW-0067">ATP-binding</keyword>
<dbReference type="SMART" id="SM00382">
    <property type="entry name" value="AAA"/>
    <property type="match status" value="1"/>
</dbReference>
<dbReference type="NCBIfam" id="TIGR00416">
    <property type="entry name" value="sms"/>
    <property type="match status" value="1"/>
</dbReference>
<keyword evidence="10 11" id="KW-0234">DNA repair</keyword>
<dbReference type="InterPro" id="IPR004504">
    <property type="entry name" value="DNA_repair_RadA"/>
</dbReference>
<evidence type="ECO:0000256" key="13">
    <source>
        <dbReference type="RuleBase" id="RU003555"/>
    </source>
</evidence>
<feature type="region of interest" description="Disordered" evidence="14">
    <location>
        <begin position="1"/>
        <end position="104"/>
    </location>
</feature>
<dbReference type="Pfam" id="PF13541">
    <property type="entry name" value="ChlI"/>
    <property type="match status" value="1"/>
</dbReference>
<dbReference type="Pfam" id="PF13481">
    <property type="entry name" value="AAA_25"/>
    <property type="match status" value="1"/>
</dbReference>
<comment type="similarity">
    <text evidence="11 13">Belongs to the RecA family. RadA subfamily.</text>
</comment>
<comment type="function">
    <text evidence="11">Plays a role in repairing double-strand DNA breaks, probably involving stabilizing or processing branched DNA or blocked replication forks.</text>
</comment>
<dbReference type="InterPro" id="IPR014721">
    <property type="entry name" value="Ribsml_uS5_D2-typ_fold_subgr"/>
</dbReference>
<dbReference type="PRINTS" id="PR01874">
    <property type="entry name" value="DNAREPAIRADA"/>
</dbReference>
<keyword evidence="5" id="KW-0378">Hydrolase</keyword>
<evidence type="ECO:0000256" key="4">
    <source>
        <dbReference type="ARBA" id="ARBA00022771"/>
    </source>
</evidence>
<evidence type="ECO:0000256" key="5">
    <source>
        <dbReference type="ARBA" id="ARBA00022801"/>
    </source>
</evidence>
<feature type="domain" description="RecA family profile 1" evidence="15">
    <location>
        <begin position="195"/>
        <end position="344"/>
    </location>
</feature>
<evidence type="ECO:0000256" key="11">
    <source>
        <dbReference type="HAMAP-Rule" id="MF_01498"/>
    </source>
</evidence>
<dbReference type="PANTHER" id="PTHR32472:SF10">
    <property type="entry name" value="DNA REPAIR PROTEIN RADA-LIKE PROTEIN"/>
    <property type="match status" value="1"/>
</dbReference>
<evidence type="ECO:0000256" key="14">
    <source>
        <dbReference type="SAM" id="MobiDB-lite"/>
    </source>
</evidence>
<keyword evidence="1 11" id="KW-0479">Metal-binding</keyword>
<organism evidence="16 17">
    <name type="scientific">Streptomyces synnematoformans</name>
    <dbReference type="NCBI Taxonomy" id="415721"/>
    <lineage>
        <taxon>Bacteria</taxon>
        <taxon>Bacillati</taxon>
        <taxon>Actinomycetota</taxon>
        <taxon>Actinomycetes</taxon>
        <taxon>Kitasatosporales</taxon>
        <taxon>Streptomycetaceae</taxon>
        <taxon>Streptomyces</taxon>
    </lineage>
</organism>
<dbReference type="HAMAP" id="MF_01498">
    <property type="entry name" value="RadA_bact"/>
    <property type="match status" value="1"/>
</dbReference>
<feature type="region of interest" description="Disordered" evidence="14">
    <location>
        <begin position="580"/>
        <end position="610"/>
    </location>
</feature>
<evidence type="ECO:0000313" key="16">
    <source>
        <dbReference type="EMBL" id="GAA2138712.1"/>
    </source>
</evidence>
<dbReference type="InterPro" id="IPR041166">
    <property type="entry name" value="Rubredoxin_2"/>
</dbReference>
<dbReference type="EMBL" id="BAAAPF010000199">
    <property type="protein sequence ID" value="GAA2138712.1"/>
    <property type="molecule type" value="Genomic_DNA"/>
</dbReference>
<keyword evidence="9 11" id="KW-0238">DNA-binding</keyword>
<evidence type="ECO:0000256" key="6">
    <source>
        <dbReference type="ARBA" id="ARBA00022833"/>
    </source>
</evidence>
<dbReference type="InterPro" id="IPR020568">
    <property type="entry name" value="Ribosomal_Su5_D2-typ_SF"/>
</dbReference>
<keyword evidence="8 11" id="KW-0346">Stress response</keyword>
<dbReference type="Pfam" id="PF18073">
    <property type="entry name" value="Zn_ribbon_LapB"/>
    <property type="match status" value="1"/>
</dbReference>
<dbReference type="SUPFAM" id="SSF52540">
    <property type="entry name" value="P-loop containing nucleoside triphosphate hydrolases"/>
    <property type="match status" value="1"/>
</dbReference>
<evidence type="ECO:0000256" key="8">
    <source>
        <dbReference type="ARBA" id="ARBA00023016"/>
    </source>
</evidence>
<comment type="caution">
    <text evidence="16">The sequence shown here is derived from an EMBL/GenBank/DDBJ whole genome shotgun (WGS) entry which is preliminary data.</text>
</comment>
<dbReference type="SUPFAM" id="SSF54211">
    <property type="entry name" value="Ribosomal protein S5 domain 2-like"/>
    <property type="match status" value="1"/>
</dbReference>
<feature type="binding site" evidence="11">
    <location>
        <begin position="224"/>
        <end position="231"/>
    </location>
    <ligand>
        <name>ATP</name>
        <dbReference type="ChEBI" id="CHEBI:30616"/>
    </ligand>
</feature>
<gene>
    <name evidence="11" type="primary">radA</name>
    <name evidence="16" type="ORF">GCM10009802_48380</name>
</gene>
<comment type="function">
    <text evidence="13">DNA-dependent ATPase involved in processing of recombination intermediates, plays a role in repairing DNA breaks. Stimulates the branch migration of RecA-mediated strand transfer reactions, allowing the 3' invading strand to extend heteroduplex DNA faster. Binds ssDNA in the presence of ADP but not other nucleotides, has ATPase activity that is stimulated by ssDNA and various branched DNA structures, but inhibited by SSB. Does not have RecA's homology-searching function.</text>
</comment>
<evidence type="ECO:0000259" key="15">
    <source>
        <dbReference type="PROSITE" id="PS50162"/>
    </source>
</evidence>
<dbReference type="InterPro" id="IPR020588">
    <property type="entry name" value="RecA_ATP-bd"/>
</dbReference>
<feature type="region of interest" description="Lon-protease-like" evidence="11">
    <location>
        <begin position="481"/>
        <end position="610"/>
    </location>
</feature>
<dbReference type="Proteomes" id="UP001500443">
    <property type="component" value="Unassembled WGS sequence"/>
</dbReference>
<sequence length="610" mass="63792">MLCGAAGGGVFPDPAPSRNRGLPPPAPRRGSAPGPGRGSAPNPSGLRPEPRLGLRHGPRWGSAPAWGFRPSPPRGSPAWGLPRTPTGPAPDSDRALARNPPRLRPGPWRAAFRIPWGVSGWGYVRRMASRKSGGRDRPAYRCAECGWSTVKWLGRCPECQAWGTIEEVGAPALKTTAAGRVTTSALPIAQVDARQVEARGTGVPELDRVLGGGLVPGAVVLMAGEPGVGKSTLLLDVAAKAAVGGERTLYVTGEESAGQVRLRADRIGALSDGLYLAAETDLAAVLAHLDEVKPALLVLDSVQTVASGEIDGAPGGMAQVREVAGALIRASKERGMATILVGHVTKDGAIAGPRLLEHLVDVVLHIEGDRHARLRLVRGMKNRYGATDEVGCFELHDEGIIGLADPSGLFLTRRDEPVPGTCLTVTLEGRRPLVAEVQALTVDSQIPSPRRTTSGLETSRVSMMLAVLEQRGDIRALSKRDIYSATVGGVKLSEPAADLAVALALASAASDSPLPKNLVAVGEVGLAGEVRRVTGVARRLAEAARLGFTQALVPADPGKIPAGMRVREVADIGDALRALPAGRRRAGGGSREPGGESEPRESRHPEEVRR</sequence>
<feature type="compositionally biased region" description="Low complexity" evidence="14">
    <location>
        <begin position="28"/>
        <end position="45"/>
    </location>
</feature>
<evidence type="ECO:0000256" key="3">
    <source>
        <dbReference type="ARBA" id="ARBA00022763"/>
    </source>
</evidence>
<keyword evidence="3 11" id="KW-0227">DNA damage</keyword>
<evidence type="ECO:0000313" key="17">
    <source>
        <dbReference type="Proteomes" id="UP001500443"/>
    </source>
</evidence>
<accession>A0ABN2Z943</accession>
<comment type="domain">
    <text evidence="11">The middle region has homology to RecA with ATPase motifs including the RadA KNRFG motif, while the C-terminus is homologous to Lon protease.</text>
</comment>
<protein>
    <recommendedName>
        <fullName evidence="11 12">DNA repair protein RadA</fullName>
    </recommendedName>
</protein>
<dbReference type="Gene3D" id="3.30.230.10">
    <property type="match status" value="1"/>
</dbReference>
<feature type="compositionally biased region" description="Basic and acidic residues" evidence="14">
    <location>
        <begin position="593"/>
        <end position="610"/>
    </location>
</feature>
<dbReference type="PROSITE" id="PS50162">
    <property type="entry name" value="RECA_2"/>
    <property type="match status" value="1"/>
</dbReference>
<keyword evidence="2 11" id="KW-0547">Nucleotide-binding</keyword>
<evidence type="ECO:0000256" key="2">
    <source>
        <dbReference type="ARBA" id="ARBA00022741"/>
    </source>
</evidence>
<feature type="short sequence motif" description="RadA KNRFG motif" evidence="11">
    <location>
        <begin position="381"/>
        <end position="385"/>
    </location>
</feature>
<reference evidence="16 17" key="1">
    <citation type="journal article" date="2019" name="Int. J. Syst. Evol. Microbiol.">
        <title>The Global Catalogue of Microorganisms (GCM) 10K type strain sequencing project: providing services to taxonomists for standard genome sequencing and annotation.</title>
        <authorList>
            <consortium name="The Broad Institute Genomics Platform"/>
            <consortium name="The Broad Institute Genome Sequencing Center for Infectious Disease"/>
            <person name="Wu L."/>
            <person name="Ma J."/>
        </authorList>
    </citation>
    <scope>NUCLEOTIDE SEQUENCE [LARGE SCALE GENOMIC DNA]</scope>
    <source>
        <strain evidence="16 17">JCM 15481</strain>
    </source>
</reference>
<keyword evidence="4 13" id="KW-0863">Zinc-finger</keyword>
<dbReference type="InterPro" id="IPR003593">
    <property type="entry name" value="AAA+_ATPase"/>
</dbReference>
<dbReference type="Gene3D" id="3.40.50.300">
    <property type="entry name" value="P-loop containing nucleotide triphosphate hydrolases"/>
    <property type="match status" value="1"/>
</dbReference>
<dbReference type="InterPro" id="IPR027417">
    <property type="entry name" value="P-loop_NTPase"/>
</dbReference>
<evidence type="ECO:0000256" key="1">
    <source>
        <dbReference type="ARBA" id="ARBA00022723"/>
    </source>
</evidence>
<dbReference type="CDD" id="cd01121">
    <property type="entry name" value="RadA_SMS_N"/>
    <property type="match status" value="1"/>
</dbReference>
<proteinExistence type="inferred from homology"/>
<evidence type="ECO:0000256" key="10">
    <source>
        <dbReference type="ARBA" id="ARBA00023204"/>
    </source>
</evidence>
<evidence type="ECO:0000256" key="12">
    <source>
        <dbReference type="NCBIfam" id="TIGR00416"/>
    </source>
</evidence>
<evidence type="ECO:0000256" key="9">
    <source>
        <dbReference type="ARBA" id="ARBA00023125"/>
    </source>
</evidence>
<keyword evidence="17" id="KW-1185">Reference proteome</keyword>
<feature type="compositionally biased region" description="Gly residues" evidence="14">
    <location>
        <begin position="1"/>
        <end position="10"/>
    </location>
</feature>
<keyword evidence="6 13" id="KW-0862">Zinc</keyword>
<dbReference type="PANTHER" id="PTHR32472">
    <property type="entry name" value="DNA REPAIR PROTEIN RADA"/>
    <property type="match status" value="1"/>
</dbReference>
<name>A0ABN2Z943_9ACTN</name>